<dbReference type="Proteomes" id="UP001164693">
    <property type="component" value="Chromosome"/>
</dbReference>
<name>A0ABY7K3D5_9ACTN</name>
<reference evidence="1" key="1">
    <citation type="submission" date="2022-05" db="EMBL/GenBank/DDBJ databases">
        <title>Jatrophihabitans sp. SB3-54 whole genome sequence.</title>
        <authorList>
            <person name="Suh M.K."/>
            <person name="Eom M.K."/>
            <person name="Kim J.S."/>
            <person name="Kim H.S."/>
            <person name="Do H.E."/>
            <person name="Shin Y.K."/>
            <person name="Lee J.-S."/>
        </authorList>
    </citation>
    <scope>NUCLEOTIDE SEQUENCE</scope>
    <source>
        <strain evidence="1">SB3-54</strain>
    </source>
</reference>
<gene>
    <name evidence="1" type="ORF">M6B22_10630</name>
</gene>
<evidence type="ECO:0000313" key="2">
    <source>
        <dbReference type="Proteomes" id="UP001164693"/>
    </source>
</evidence>
<proteinExistence type="predicted"/>
<evidence type="ECO:0000313" key="1">
    <source>
        <dbReference type="EMBL" id="WAX59194.1"/>
    </source>
</evidence>
<sequence length="78" mass="9147">MIGFLVLLFPLVLLGFVLLMERVEQPLSRVAVERKIEHLLEDAKYDELDAFVRGGNDSALSRLRQRISLPRRRRDRRS</sequence>
<dbReference type="EMBL" id="CP097463">
    <property type="protein sequence ID" value="WAX59194.1"/>
    <property type="molecule type" value="Genomic_DNA"/>
</dbReference>
<keyword evidence="2" id="KW-1185">Reference proteome</keyword>
<protein>
    <submittedName>
        <fullName evidence="1">Uncharacterized protein</fullName>
    </submittedName>
</protein>
<organism evidence="1 2">
    <name type="scientific">Jatrophihabitans cynanchi</name>
    <dbReference type="NCBI Taxonomy" id="2944128"/>
    <lineage>
        <taxon>Bacteria</taxon>
        <taxon>Bacillati</taxon>
        <taxon>Actinomycetota</taxon>
        <taxon>Actinomycetes</taxon>
        <taxon>Jatrophihabitantales</taxon>
        <taxon>Jatrophihabitantaceae</taxon>
        <taxon>Jatrophihabitans</taxon>
    </lineage>
</organism>
<dbReference type="RefSeq" id="WP_269445735.1">
    <property type="nucleotide sequence ID" value="NZ_CP097463.1"/>
</dbReference>
<accession>A0ABY7K3D5</accession>